<feature type="domain" description="Carrier" evidence="4">
    <location>
        <begin position="84"/>
        <end position="159"/>
    </location>
</feature>
<dbReference type="GO" id="GO:0031177">
    <property type="term" value="F:phosphopantetheine binding"/>
    <property type="evidence" value="ECO:0007669"/>
    <property type="project" value="InterPro"/>
</dbReference>
<dbReference type="EMBL" id="FCOE02000019">
    <property type="protein sequence ID" value="SAK79844.1"/>
    <property type="molecule type" value="Genomic_DNA"/>
</dbReference>
<protein>
    <submittedName>
        <fullName evidence="5">Non-ribosomal peptide synthetase</fullName>
    </submittedName>
</protein>
<dbReference type="InterPro" id="IPR009081">
    <property type="entry name" value="PP-bd_ACP"/>
</dbReference>
<dbReference type="Gene3D" id="3.30.300.30">
    <property type="match status" value="1"/>
</dbReference>
<comment type="caution">
    <text evidence="5">The sequence shown here is derived from an EMBL/GenBank/DDBJ whole genome shotgun (WGS) entry which is preliminary data.</text>
</comment>
<dbReference type="InterPro" id="IPR006162">
    <property type="entry name" value="Ppantetheine_attach_site"/>
</dbReference>
<dbReference type="STRING" id="1777141.AWB80_04963"/>
<dbReference type="PANTHER" id="PTHR45527:SF1">
    <property type="entry name" value="FATTY ACID SYNTHASE"/>
    <property type="match status" value="1"/>
</dbReference>
<accession>A0A158CC18</accession>
<dbReference type="InterPro" id="IPR020806">
    <property type="entry name" value="PKS_PP-bd"/>
</dbReference>
<reference evidence="5" key="1">
    <citation type="submission" date="2016-01" db="EMBL/GenBank/DDBJ databases">
        <authorList>
            <person name="Peeters C."/>
        </authorList>
    </citation>
    <scope>NUCLEOTIDE SEQUENCE [LARGE SCALE GENOMIC DNA]</scope>
    <source>
        <strain evidence="5">LMG 29323</strain>
    </source>
</reference>
<dbReference type="Pfam" id="PF00975">
    <property type="entry name" value="Thioesterase"/>
    <property type="match status" value="1"/>
</dbReference>
<evidence type="ECO:0000256" key="2">
    <source>
        <dbReference type="ARBA" id="ARBA00022450"/>
    </source>
</evidence>
<evidence type="ECO:0000313" key="6">
    <source>
        <dbReference type="Proteomes" id="UP000054911"/>
    </source>
</evidence>
<dbReference type="SUPFAM" id="SSF56801">
    <property type="entry name" value="Acetyl-CoA synthetase-like"/>
    <property type="match status" value="1"/>
</dbReference>
<evidence type="ECO:0000313" key="5">
    <source>
        <dbReference type="EMBL" id="SAK79844.1"/>
    </source>
</evidence>
<name>A0A158CC18_9BURK</name>
<dbReference type="AlphaFoldDB" id="A0A158CC18"/>
<evidence type="ECO:0000256" key="3">
    <source>
        <dbReference type="ARBA" id="ARBA00022553"/>
    </source>
</evidence>
<dbReference type="Pfam" id="PF13193">
    <property type="entry name" value="AMP-binding_C"/>
    <property type="match status" value="1"/>
</dbReference>
<dbReference type="SUPFAM" id="SSF47336">
    <property type="entry name" value="ACP-like"/>
    <property type="match status" value="1"/>
</dbReference>
<dbReference type="InterPro" id="IPR036736">
    <property type="entry name" value="ACP-like_sf"/>
</dbReference>
<dbReference type="SMART" id="SM00824">
    <property type="entry name" value="PKS_TE"/>
    <property type="match status" value="1"/>
</dbReference>
<dbReference type="InterPro" id="IPR045851">
    <property type="entry name" value="AMP-bd_C_sf"/>
</dbReference>
<dbReference type="GO" id="GO:0005829">
    <property type="term" value="C:cytosol"/>
    <property type="evidence" value="ECO:0007669"/>
    <property type="project" value="TreeGrafter"/>
</dbReference>
<dbReference type="InterPro" id="IPR025110">
    <property type="entry name" value="AMP-bd_C"/>
</dbReference>
<keyword evidence="6" id="KW-1185">Reference proteome</keyword>
<dbReference type="SMART" id="SM00823">
    <property type="entry name" value="PKS_PP"/>
    <property type="match status" value="1"/>
</dbReference>
<dbReference type="InterPro" id="IPR001031">
    <property type="entry name" value="Thioesterase"/>
</dbReference>
<dbReference type="FunFam" id="1.10.1200.10:FF:000005">
    <property type="entry name" value="Nonribosomal peptide synthetase 1"/>
    <property type="match status" value="1"/>
</dbReference>
<organism evidence="5 6">
    <name type="scientific">Caballeronia pedi</name>
    <dbReference type="NCBI Taxonomy" id="1777141"/>
    <lineage>
        <taxon>Bacteria</taxon>
        <taxon>Pseudomonadati</taxon>
        <taxon>Pseudomonadota</taxon>
        <taxon>Betaproteobacteria</taxon>
        <taxon>Burkholderiales</taxon>
        <taxon>Burkholderiaceae</taxon>
        <taxon>Caballeronia</taxon>
    </lineage>
</organism>
<sequence>MREAVVIARARHEKTLDQQLVAYVTLVAQIDASALREHLSSRLPDYMVPSAFVVLDALPLTPNGKLDRRALPDPQWQSLDEYVAPRNALEATLAQCFASVLGLERVSVFDNFFALGGHSLLAVQLTAHIDAKLGQNISIRELFKAPSVAELADHLNTTPSDMEFDTILPMRAPGEGAPLFCIHPVGGLAWSYAGLAQSIEGNRPIYAVQTPALQQPDYDPATIAEMASDYIARIRSIQPEGPYRLLGWSFGGLVAYEMATQLQTLGETIDQLVLLDSRLPDGHQTHEVDECTLMTAAFPNMSDELTIALRDMQTTSERVDALRANRLIPAYITDRHVMTLIDATQRNMHLQATFAPKRFGGDIVYFTATRSEEPGKPRHVAEWRDRVDGSIVNVDVDCAHADMCQPSSLAKIGTHLASLNVFEESKVAND</sequence>
<dbReference type="GO" id="GO:0043041">
    <property type="term" value="P:amino acid activation for nonribosomal peptide biosynthetic process"/>
    <property type="evidence" value="ECO:0007669"/>
    <property type="project" value="TreeGrafter"/>
</dbReference>
<dbReference type="PROSITE" id="PS50075">
    <property type="entry name" value="CARRIER"/>
    <property type="match status" value="1"/>
</dbReference>
<dbReference type="Pfam" id="PF00550">
    <property type="entry name" value="PP-binding"/>
    <property type="match status" value="1"/>
</dbReference>
<gene>
    <name evidence="5" type="ORF">AWB80_04963</name>
</gene>
<dbReference type="Proteomes" id="UP000054911">
    <property type="component" value="Unassembled WGS sequence"/>
</dbReference>
<dbReference type="GO" id="GO:0044550">
    <property type="term" value="P:secondary metabolite biosynthetic process"/>
    <property type="evidence" value="ECO:0007669"/>
    <property type="project" value="TreeGrafter"/>
</dbReference>
<dbReference type="PROSITE" id="PS00012">
    <property type="entry name" value="PHOSPHOPANTETHEINE"/>
    <property type="match status" value="1"/>
</dbReference>
<dbReference type="InterPro" id="IPR020802">
    <property type="entry name" value="TesA-like"/>
</dbReference>
<dbReference type="Gene3D" id="3.40.50.1820">
    <property type="entry name" value="alpha/beta hydrolase"/>
    <property type="match status" value="1"/>
</dbReference>
<dbReference type="SUPFAM" id="SSF53474">
    <property type="entry name" value="alpha/beta-Hydrolases"/>
    <property type="match status" value="1"/>
</dbReference>
<comment type="cofactor">
    <cofactor evidence="1">
        <name>pantetheine 4'-phosphate</name>
        <dbReference type="ChEBI" id="CHEBI:47942"/>
    </cofactor>
</comment>
<keyword evidence="3" id="KW-0597">Phosphoprotein</keyword>
<evidence type="ECO:0000259" key="4">
    <source>
        <dbReference type="PROSITE" id="PS50075"/>
    </source>
</evidence>
<keyword evidence="2" id="KW-0596">Phosphopantetheine</keyword>
<evidence type="ECO:0000256" key="1">
    <source>
        <dbReference type="ARBA" id="ARBA00001957"/>
    </source>
</evidence>
<dbReference type="InterPro" id="IPR029058">
    <property type="entry name" value="AB_hydrolase_fold"/>
</dbReference>
<dbReference type="PANTHER" id="PTHR45527">
    <property type="entry name" value="NONRIBOSOMAL PEPTIDE SYNTHETASE"/>
    <property type="match status" value="1"/>
</dbReference>
<proteinExistence type="predicted"/>